<feature type="transmembrane region" description="Helical" evidence="2">
    <location>
        <begin position="337"/>
        <end position="365"/>
    </location>
</feature>
<reference evidence="3 4" key="2">
    <citation type="journal article" date="2017" name="Nature">
        <title>The Apostasia genome and the evolution of orchids.</title>
        <authorList>
            <person name="Zhang G.Q."/>
            <person name="Liu K.W."/>
            <person name="Li Z."/>
            <person name="Lohaus R."/>
            <person name="Hsiao Y.Y."/>
            <person name="Niu S.C."/>
            <person name="Wang J.Y."/>
            <person name="Lin Y.C."/>
            <person name="Xu Q."/>
            <person name="Chen L.J."/>
            <person name="Yoshida K."/>
            <person name="Fujiwara S."/>
            <person name="Wang Z.W."/>
            <person name="Zhang Y.Q."/>
            <person name="Mitsuda N."/>
            <person name="Wang M."/>
            <person name="Liu G.H."/>
            <person name="Pecoraro L."/>
            <person name="Huang H.X."/>
            <person name="Xiao X.J."/>
            <person name="Lin M."/>
            <person name="Wu X.Y."/>
            <person name="Wu W.L."/>
            <person name="Chen Y.Y."/>
            <person name="Chang S.B."/>
            <person name="Sakamoto S."/>
            <person name="Ohme-Takagi M."/>
            <person name="Yagi M."/>
            <person name="Zeng S.J."/>
            <person name="Shen C.Y."/>
            <person name="Yeh C.M."/>
            <person name="Luo Y.B."/>
            <person name="Tsai W.C."/>
            <person name="Van de Peer Y."/>
            <person name="Liu Z.J."/>
        </authorList>
    </citation>
    <scope>NUCLEOTIDE SEQUENCE [LARGE SCALE GENOMIC DNA]</scope>
    <source>
        <tissue evidence="3">The whole plant</tissue>
    </source>
</reference>
<keyword evidence="2" id="KW-1133">Transmembrane helix</keyword>
<dbReference type="PANTHER" id="PTHR31286:SF180">
    <property type="entry name" value="OS10G0362600 PROTEIN"/>
    <property type="match status" value="1"/>
</dbReference>
<dbReference type="InterPro" id="IPR040256">
    <property type="entry name" value="At4g02000-like"/>
</dbReference>
<evidence type="ECO:0000313" key="4">
    <source>
        <dbReference type="Proteomes" id="UP000233837"/>
    </source>
</evidence>
<name>A0A2I0X0C4_9ASPA</name>
<reference evidence="3 4" key="1">
    <citation type="journal article" date="2016" name="Sci. Rep.">
        <title>The Dendrobium catenatum Lindl. genome sequence provides insights into polysaccharide synthase, floral development and adaptive evolution.</title>
        <authorList>
            <person name="Zhang G.Q."/>
            <person name="Xu Q."/>
            <person name="Bian C."/>
            <person name="Tsai W.C."/>
            <person name="Yeh C.M."/>
            <person name="Liu K.W."/>
            <person name="Yoshida K."/>
            <person name="Zhang L.S."/>
            <person name="Chang S.B."/>
            <person name="Chen F."/>
            <person name="Shi Y."/>
            <person name="Su Y.Y."/>
            <person name="Zhang Y.Q."/>
            <person name="Chen L.J."/>
            <person name="Yin Y."/>
            <person name="Lin M."/>
            <person name="Huang H."/>
            <person name="Deng H."/>
            <person name="Wang Z.W."/>
            <person name="Zhu S.L."/>
            <person name="Zhao X."/>
            <person name="Deng C."/>
            <person name="Niu S.C."/>
            <person name="Huang J."/>
            <person name="Wang M."/>
            <person name="Liu G.H."/>
            <person name="Yang H.J."/>
            <person name="Xiao X.J."/>
            <person name="Hsiao Y.Y."/>
            <person name="Wu W.L."/>
            <person name="Chen Y.Y."/>
            <person name="Mitsuda N."/>
            <person name="Ohme-Takagi M."/>
            <person name="Luo Y.B."/>
            <person name="Van de Peer Y."/>
            <person name="Liu Z.J."/>
        </authorList>
    </citation>
    <scope>NUCLEOTIDE SEQUENCE [LARGE SCALE GENOMIC DNA]</scope>
    <source>
        <tissue evidence="3">The whole plant</tissue>
    </source>
</reference>
<dbReference type="PANTHER" id="PTHR31286">
    <property type="entry name" value="GLYCINE-RICH CELL WALL STRUCTURAL PROTEIN 1.8-LIKE"/>
    <property type="match status" value="1"/>
</dbReference>
<proteinExistence type="predicted"/>
<evidence type="ECO:0000256" key="2">
    <source>
        <dbReference type="SAM" id="Phobius"/>
    </source>
</evidence>
<organism evidence="3 4">
    <name type="scientific">Dendrobium catenatum</name>
    <dbReference type="NCBI Taxonomy" id="906689"/>
    <lineage>
        <taxon>Eukaryota</taxon>
        <taxon>Viridiplantae</taxon>
        <taxon>Streptophyta</taxon>
        <taxon>Embryophyta</taxon>
        <taxon>Tracheophyta</taxon>
        <taxon>Spermatophyta</taxon>
        <taxon>Magnoliopsida</taxon>
        <taxon>Liliopsida</taxon>
        <taxon>Asparagales</taxon>
        <taxon>Orchidaceae</taxon>
        <taxon>Epidendroideae</taxon>
        <taxon>Malaxideae</taxon>
        <taxon>Dendrobiinae</taxon>
        <taxon>Dendrobium</taxon>
    </lineage>
</organism>
<keyword evidence="4" id="KW-1185">Reference proteome</keyword>
<accession>A0A2I0X0C4</accession>
<sequence>MRLLKWTPDFDVRHESPIVPVWVSFPNLRLHFFNSQVLFGLASILGRPLQTDQATASVSHPSVARILVEVDISKKFPNEIWLGSELNGYFQKVEFENFPIFCMHCKMHGHNMNDCFKLHPNLKKPKEQIKPSLLQEVNTIKGCNQDMLEGFGKEVVELPTVQGGIISSDFISPVIGEVGEDIVNEMGKGNDAQEVGNNMIPNLSLQPAFGSNCTVTHAIVEEVNNIVNTNTNVIVESNQVEEDGLHALVNDPTSSLVTVPNIVTTVAESVDLHQPNAEPGIGSVLTGHDKGEPSGISNSNKGKSKMEGNDHFLTSIEDGVFYLEDERPSKGPSGKVILLKSFIVILKALIGNVMLLLFMLLLLVIAGGFCENNFCNLIVFVISLGWWRGGGFQYYF</sequence>
<dbReference type="AlphaFoldDB" id="A0A2I0X0C4"/>
<gene>
    <name evidence="3" type="ORF">MA16_Dca017402</name>
</gene>
<evidence type="ECO:0000313" key="3">
    <source>
        <dbReference type="EMBL" id="PKU81364.1"/>
    </source>
</evidence>
<protein>
    <submittedName>
        <fullName evidence="3">Uncharacterized protein</fullName>
    </submittedName>
</protein>
<dbReference type="EMBL" id="KZ502253">
    <property type="protein sequence ID" value="PKU81364.1"/>
    <property type="molecule type" value="Genomic_DNA"/>
</dbReference>
<feature type="region of interest" description="Disordered" evidence="1">
    <location>
        <begin position="281"/>
        <end position="305"/>
    </location>
</feature>
<evidence type="ECO:0000256" key="1">
    <source>
        <dbReference type="SAM" id="MobiDB-lite"/>
    </source>
</evidence>
<keyword evidence="2" id="KW-0812">Transmembrane</keyword>
<feature type="transmembrane region" description="Helical" evidence="2">
    <location>
        <begin position="377"/>
        <end position="395"/>
    </location>
</feature>
<dbReference type="Proteomes" id="UP000233837">
    <property type="component" value="Unassembled WGS sequence"/>
</dbReference>
<keyword evidence="2" id="KW-0472">Membrane</keyword>